<feature type="binding site" evidence="4">
    <location>
        <position position="55"/>
    </location>
    <ligand>
        <name>S-adenosyl-L-methionine</name>
        <dbReference type="ChEBI" id="CHEBI:59789"/>
    </ligand>
</feature>
<dbReference type="GO" id="GO:0006298">
    <property type="term" value="P:mismatch repair"/>
    <property type="evidence" value="ECO:0007669"/>
    <property type="project" value="TreeGrafter"/>
</dbReference>
<dbReference type="PRINTS" id="PR00505">
    <property type="entry name" value="D12N6MTFRASE"/>
</dbReference>
<keyword evidence="3" id="KW-0949">S-adenosyl-L-methionine</keyword>
<evidence type="ECO:0000256" key="3">
    <source>
        <dbReference type="ARBA" id="ARBA00022691"/>
    </source>
</evidence>
<dbReference type="GO" id="GO:0009007">
    <property type="term" value="F:site-specific DNA-methyltransferase (adenine-specific) activity"/>
    <property type="evidence" value="ECO:0007669"/>
    <property type="project" value="UniProtKB-EC"/>
</dbReference>
<dbReference type="AlphaFoldDB" id="G8TUL4"/>
<gene>
    <name evidence="5" type="ordered locus">Sulac_1161</name>
</gene>
<protein>
    <submittedName>
        <fullName evidence="5">D12 class N6 adenine-specific DNA methyltransferase</fullName>
    </submittedName>
</protein>
<feature type="binding site" evidence="4">
    <location>
        <position position="177"/>
    </location>
    <ligand>
        <name>S-adenosyl-L-methionine</name>
        <dbReference type="ChEBI" id="CHEBI:59789"/>
    </ligand>
</feature>
<keyword evidence="1 5" id="KW-0489">Methyltransferase</keyword>
<reference evidence="5 6" key="2">
    <citation type="journal article" date="2012" name="Stand. Genomic Sci.">
        <title>Complete genome sequence of the moderately thermophilic mineral-sulfide-oxidizing firmicute Sulfobacillus acidophilus type strain (NAL(T)).</title>
        <authorList>
            <person name="Anderson I."/>
            <person name="Chertkov O."/>
            <person name="Chen A."/>
            <person name="Saunders E."/>
            <person name="Lapidus A."/>
            <person name="Nolan M."/>
            <person name="Lucas S."/>
            <person name="Hammon N."/>
            <person name="Deshpande S."/>
            <person name="Cheng J.F."/>
            <person name="Han C."/>
            <person name="Tapia R."/>
            <person name="Goodwin L.A."/>
            <person name="Pitluck S."/>
            <person name="Liolios K."/>
            <person name="Pagani I."/>
            <person name="Ivanova N."/>
            <person name="Mikhailova N."/>
            <person name="Pati A."/>
            <person name="Palaniappan K."/>
            <person name="Land M."/>
            <person name="Pan C."/>
            <person name="Rohde M."/>
            <person name="Pukall R."/>
            <person name="Goker M."/>
            <person name="Detter J.C."/>
            <person name="Woyke T."/>
            <person name="Bristow J."/>
            <person name="Eisen J.A."/>
            <person name="Markowitz V."/>
            <person name="Hugenholtz P."/>
            <person name="Kyrpides N.C."/>
            <person name="Klenk H.P."/>
            <person name="Mavromatis K."/>
        </authorList>
    </citation>
    <scope>NUCLEOTIDE SEQUENCE [LARGE SCALE GENOMIC DNA]</scope>
    <source>
        <strain evidence="6">ATCC 700253 / DSM 10332 / NAL</strain>
    </source>
</reference>
<dbReference type="KEGG" id="sap:Sulac_1161"/>
<evidence type="ECO:0000313" key="6">
    <source>
        <dbReference type="Proteomes" id="UP000005439"/>
    </source>
</evidence>
<dbReference type="GO" id="GO:0009307">
    <property type="term" value="P:DNA restriction-modification system"/>
    <property type="evidence" value="ECO:0007669"/>
    <property type="project" value="InterPro"/>
</dbReference>
<dbReference type="GO" id="GO:1904047">
    <property type="term" value="F:S-adenosyl-L-methionine binding"/>
    <property type="evidence" value="ECO:0007669"/>
    <property type="project" value="TreeGrafter"/>
</dbReference>
<evidence type="ECO:0000256" key="4">
    <source>
        <dbReference type="PIRSR" id="PIRSR000398-1"/>
    </source>
</evidence>
<dbReference type="HOGENOM" id="CLU_063430_1_1_9"/>
<dbReference type="SUPFAM" id="SSF53335">
    <property type="entry name" value="S-adenosyl-L-methionine-dependent methyltransferases"/>
    <property type="match status" value="1"/>
</dbReference>
<accession>G8TUL4</accession>
<dbReference type="InterPro" id="IPR012263">
    <property type="entry name" value="M_m6A_EcoRV"/>
</dbReference>
<dbReference type="PIRSF" id="PIRSF000398">
    <property type="entry name" value="M_m6A_EcoRV"/>
    <property type="match status" value="1"/>
</dbReference>
<dbReference type="GO" id="GO:0032259">
    <property type="term" value="P:methylation"/>
    <property type="evidence" value="ECO:0007669"/>
    <property type="project" value="UniProtKB-KW"/>
</dbReference>
<evidence type="ECO:0000256" key="1">
    <source>
        <dbReference type="ARBA" id="ARBA00022603"/>
    </source>
</evidence>
<dbReference type="STRING" id="679936.Sulac_1161"/>
<dbReference type="InterPro" id="IPR029063">
    <property type="entry name" value="SAM-dependent_MTases_sf"/>
</dbReference>
<organism evidence="5 6">
    <name type="scientific">Sulfobacillus acidophilus (strain ATCC 700253 / DSM 10332 / NAL)</name>
    <dbReference type="NCBI Taxonomy" id="679936"/>
    <lineage>
        <taxon>Bacteria</taxon>
        <taxon>Bacillati</taxon>
        <taxon>Bacillota</taxon>
        <taxon>Clostridia</taxon>
        <taxon>Eubacteriales</taxon>
        <taxon>Clostridiales Family XVII. Incertae Sedis</taxon>
        <taxon>Sulfobacillus</taxon>
    </lineage>
</organism>
<dbReference type="PANTHER" id="PTHR30481:SF4">
    <property type="entry name" value="SITE-SPECIFIC DNA-METHYLTRANSFERASE (ADENINE-SPECIFIC)"/>
    <property type="match status" value="1"/>
</dbReference>
<name>G8TUL4_SULAD</name>
<dbReference type="EMBL" id="CP003179">
    <property type="protein sequence ID" value="AEW04661.1"/>
    <property type="molecule type" value="Genomic_DNA"/>
</dbReference>
<evidence type="ECO:0000256" key="2">
    <source>
        <dbReference type="ARBA" id="ARBA00022679"/>
    </source>
</evidence>
<proteinExistence type="predicted"/>
<dbReference type="InterPro" id="IPR012327">
    <property type="entry name" value="MeTrfase_D12"/>
</dbReference>
<dbReference type="Pfam" id="PF02086">
    <property type="entry name" value="MethyltransfD12"/>
    <property type="match status" value="1"/>
</dbReference>
<dbReference type="GO" id="GO:0043565">
    <property type="term" value="F:sequence-specific DNA binding"/>
    <property type="evidence" value="ECO:0007669"/>
    <property type="project" value="TreeGrafter"/>
</dbReference>
<dbReference type="PANTHER" id="PTHR30481">
    <property type="entry name" value="DNA ADENINE METHYLASE"/>
    <property type="match status" value="1"/>
</dbReference>
<dbReference type="Gene3D" id="3.40.50.150">
    <property type="entry name" value="Vaccinia Virus protein VP39"/>
    <property type="match status" value="2"/>
</dbReference>
<evidence type="ECO:0000313" key="5">
    <source>
        <dbReference type="EMBL" id="AEW04661.1"/>
    </source>
</evidence>
<feature type="binding site" evidence="4">
    <location>
        <position position="10"/>
    </location>
    <ligand>
        <name>S-adenosyl-L-methionine</name>
        <dbReference type="ChEBI" id="CHEBI:59789"/>
    </ligand>
</feature>
<dbReference type="PATRIC" id="fig|679936.5.peg.1220"/>
<reference evidence="6" key="1">
    <citation type="submission" date="2011-12" db="EMBL/GenBank/DDBJ databases">
        <title>The complete genome of chromosome of Sulfobacillus acidophilus DSM 10332.</title>
        <authorList>
            <person name="Lucas S."/>
            <person name="Han J."/>
            <person name="Lapidus A."/>
            <person name="Bruce D."/>
            <person name="Goodwin L."/>
            <person name="Pitluck S."/>
            <person name="Peters L."/>
            <person name="Kyrpides N."/>
            <person name="Mavromatis K."/>
            <person name="Ivanova N."/>
            <person name="Mikhailova N."/>
            <person name="Chertkov O."/>
            <person name="Saunders E."/>
            <person name="Detter J.C."/>
            <person name="Tapia R."/>
            <person name="Han C."/>
            <person name="Land M."/>
            <person name="Hauser L."/>
            <person name="Markowitz V."/>
            <person name="Cheng J.-F."/>
            <person name="Hugenholtz P."/>
            <person name="Woyke T."/>
            <person name="Wu D."/>
            <person name="Pukall R."/>
            <person name="Gehrich-Schroeter G."/>
            <person name="Schneider S."/>
            <person name="Klenk H.-P."/>
            <person name="Eisen J.A."/>
        </authorList>
    </citation>
    <scope>NUCLEOTIDE SEQUENCE [LARGE SCALE GENOMIC DNA]</scope>
    <source>
        <strain evidence="6">ATCC 700253 / DSM 10332 / NAL</strain>
    </source>
</reference>
<dbReference type="REBASE" id="43450">
    <property type="entry name" value="M.Sac10332ORF1161P"/>
</dbReference>
<dbReference type="Proteomes" id="UP000005439">
    <property type="component" value="Chromosome"/>
</dbReference>
<sequence length="291" mass="33499">MTSVPILFQWQGGKSRLADWIVPRLPPHRAYVEPFAGTAAILLAKPPSPIEVLNDLNEDIVTVYRCVQDPRLWRRLYRRLRWTPISRVEWEQAIEPTDDPVERAARFLIRHVQGFGGKPGGGAWGGGLAEDTPLKYQRLLQRLKVVHERLQTVALECASWESIVDRYDRPDTVFYCDPPYLTAEEEQRGRGAYRVGAFTTDHHAALIQRLLTIRGMVLLSGYAHPLYDQLDAAGWHRETRQVSVGVLARTSASGRHHQLRAEDYRTECLWWNPAAWRQARRQLTWSDLEAF</sequence>
<feature type="binding site" evidence="4">
    <location>
        <position position="14"/>
    </location>
    <ligand>
        <name>S-adenosyl-L-methionine</name>
        <dbReference type="ChEBI" id="CHEBI:59789"/>
    </ligand>
</feature>
<keyword evidence="6" id="KW-1185">Reference proteome</keyword>
<keyword evidence="2" id="KW-0808">Transferase</keyword>